<dbReference type="CDD" id="cd06171">
    <property type="entry name" value="Sigma70_r4"/>
    <property type="match status" value="1"/>
</dbReference>
<dbReference type="GO" id="GO:0016987">
    <property type="term" value="F:sigma factor activity"/>
    <property type="evidence" value="ECO:0007669"/>
    <property type="project" value="UniProtKB-KW"/>
</dbReference>
<dbReference type="Gene3D" id="1.10.1740.10">
    <property type="match status" value="1"/>
</dbReference>
<dbReference type="Gene3D" id="1.10.10.10">
    <property type="entry name" value="Winged helix-like DNA-binding domain superfamily/Winged helix DNA-binding domain"/>
    <property type="match status" value="1"/>
</dbReference>
<evidence type="ECO:0000259" key="6">
    <source>
        <dbReference type="Pfam" id="PF04542"/>
    </source>
</evidence>
<dbReference type="Pfam" id="PF04542">
    <property type="entry name" value="Sigma70_r2"/>
    <property type="match status" value="1"/>
</dbReference>
<keyword evidence="2" id="KW-0805">Transcription regulation</keyword>
<dbReference type="GO" id="GO:0006352">
    <property type="term" value="P:DNA-templated transcription initiation"/>
    <property type="evidence" value="ECO:0007669"/>
    <property type="project" value="InterPro"/>
</dbReference>
<evidence type="ECO:0000256" key="3">
    <source>
        <dbReference type="ARBA" id="ARBA00023082"/>
    </source>
</evidence>
<keyword evidence="5" id="KW-0804">Transcription</keyword>
<evidence type="ECO:0000256" key="5">
    <source>
        <dbReference type="ARBA" id="ARBA00023163"/>
    </source>
</evidence>
<dbReference type="InterPro" id="IPR039425">
    <property type="entry name" value="RNA_pol_sigma-70-like"/>
</dbReference>
<dbReference type="InterPro" id="IPR007627">
    <property type="entry name" value="RNA_pol_sigma70_r2"/>
</dbReference>
<evidence type="ECO:0000256" key="4">
    <source>
        <dbReference type="ARBA" id="ARBA00023125"/>
    </source>
</evidence>
<dbReference type="InterPro" id="IPR013325">
    <property type="entry name" value="RNA_pol_sigma_r2"/>
</dbReference>
<dbReference type="PANTHER" id="PTHR43133:SF8">
    <property type="entry name" value="RNA POLYMERASE SIGMA FACTOR HI_1459-RELATED"/>
    <property type="match status" value="1"/>
</dbReference>
<comment type="caution">
    <text evidence="8">The sequence shown here is derived from an EMBL/GenBank/DDBJ whole genome shotgun (WGS) entry which is preliminary data.</text>
</comment>
<name>A0A4S3LX60_9FLAO</name>
<evidence type="ECO:0000256" key="1">
    <source>
        <dbReference type="ARBA" id="ARBA00010641"/>
    </source>
</evidence>
<dbReference type="EMBL" id="SSMC01000004">
    <property type="protein sequence ID" value="THD65776.1"/>
    <property type="molecule type" value="Genomic_DNA"/>
</dbReference>
<dbReference type="GO" id="GO:0003677">
    <property type="term" value="F:DNA binding"/>
    <property type="evidence" value="ECO:0007669"/>
    <property type="project" value="UniProtKB-KW"/>
</dbReference>
<dbReference type="Pfam" id="PF08281">
    <property type="entry name" value="Sigma70_r4_2"/>
    <property type="match status" value="1"/>
</dbReference>
<accession>A0A4S3LX60</accession>
<keyword evidence="3" id="KW-0731">Sigma factor</keyword>
<protein>
    <submittedName>
        <fullName evidence="8">Sigma-70 family RNA polymerase sigma factor</fullName>
    </submittedName>
</protein>
<evidence type="ECO:0000313" key="8">
    <source>
        <dbReference type="EMBL" id="THD65776.1"/>
    </source>
</evidence>
<dbReference type="RefSeq" id="WP_136337060.1">
    <property type="nucleotide sequence ID" value="NZ_QXMP01000002.1"/>
</dbReference>
<dbReference type="NCBIfam" id="TIGR02937">
    <property type="entry name" value="sigma70-ECF"/>
    <property type="match status" value="1"/>
</dbReference>
<dbReference type="InterPro" id="IPR013249">
    <property type="entry name" value="RNA_pol_sigma70_r4_t2"/>
</dbReference>
<dbReference type="Proteomes" id="UP000305939">
    <property type="component" value="Unassembled WGS sequence"/>
</dbReference>
<dbReference type="AlphaFoldDB" id="A0A4S3LX60"/>
<dbReference type="OrthoDB" id="1160671at2"/>
<dbReference type="SUPFAM" id="SSF88946">
    <property type="entry name" value="Sigma2 domain of RNA polymerase sigma factors"/>
    <property type="match status" value="1"/>
</dbReference>
<dbReference type="InterPro" id="IPR013324">
    <property type="entry name" value="RNA_pol_sigma_r3/r4-like"/>
</dbReference>
<evidence type="ECO:0000259" key="7">
    <source>
        <dbReference type="Pfam" id="PF08281"/>
    </source>
</evidence>
<dbReference type="SUPFAM" id="SSF88659">
    <property type="entry name" value="Sigma3 and sigma4 domains of RNA polymerase sigma factors"/>
    <property type="match status" value="1"/>
</dbReference>
<organism evidence="8 9">
    <name type="scientific">Robertkochia marina</name>
    <dbReference type="NCBI Taxonomy" id="1227945"/>
    <lineage>
        <taxon>Bacteria</taxon>
        <taxon>Pseudomonadati</taxon>
        <taxon>Bacteroidota</taxon>
        <taxon>Flavobacteriia</taxon>
        <taxon>Flavobacteriales</taxon>
        <taxon>Flavobacteriaceae</taxon>
        <taxon>Robertkochia</taxon>
    </lineage>
</organism>
<reference evidence="8 9" key="1">
    <citation type="submission" date="2019-04" db="EMBL/GenBank/DDBJ databases">
        <title>Draft genome sequence of Robertkochia marina CC-AMO-30D.</title>
        <authorList>
            <person name="Hameed A."/>
            <person name="Lin S.-Y."/>
            <person name="Shahina M."/>
            <person name="Lai W.-A."/>
            <person name="Young C.-C."/>
        </authorList>
    </citation>
    <scope>NUCLEOTIDE SEQUENCE [LARGE SCALE GENOMIC DNA]</scope>
    <source>
        <strain evidence="8 9">CC-AMO-30D</strain>
    </source>
</reference>
<proteinExistence type="inferred from homology"/>
<comment type="similarity">
    <text evidence="1">Belongs to the sigma-70 factor family. ECF subfamily.</text>
</comment>
<dbReference type="InterPro" id="IPR036388">
    <property type="entry name" value="WH-like_DNA-bd_sf"/>
</dbReference>
<keyword evidence="4" id="KW-0238">DNA-binding</keyword>
<dbReference type="InterPro" id="IPR014284">
    <property type="entry name" value="RNA_pol_sigma-70_dom"/>
</dbReference>
<evidence type="ECO:0000313" key="9">
    <source>
        <dbReference type="Proteomes" id="UP000305939"/>
    </source>
</evidence>
<sequence>MFQSDLIEKCRRNDRRAQMQLYDKYCDAMYAVSMRYLKDGEDAKDVTQEAFIKAFRNLGQFRGEVTFGAWLKRIVINKSIDFLKSRAGYHESLDEGYLQVADEEGEDWTVDDSVSVTQIKDVMETLSEKYRYVLMLYLIEGYDHQEISEILNITENTSRTQLLRGKRKLKDRLKHLQHGTGY</sequence>
<feature type="domain" description="RNA polymerase sigma factor 70 region 4 type 2" evidence="7">
    <location>
        <begin position="118"/>
        <end position="169"/>
    </location>
</feature>
<gene>
    <name evidence="8" type="ORF">E7Z59_14410</name>
</gene>
<feature type="domain" description="RNA polymerase sigma-70 region 2" evidence="6">
    <location>
        <begin position="21"/>
        <end position="87"/>
    </location>
</feature>
<dbReference type="PANTHER" id="PTHR43133">
    <property type="entry name" value="RNA POLYMERASE ECF-TYPE SIGMA FACTO"/>
    <property type="match status" value="1"/>
</dbReference>
<evidence type="ECO:0000256" key="2">
    <source>
        <dbReference type="ARBA" id="ARBA00023015"/>
    </source>
</evidence>
<keyword evidence="9" id="KW-1185">Reference proteome</keyword>